<comment type="cofactor">
    <cofactor evidence="1">
        <name>adenosylcob(III)alamin</name>
        <dbReference type="ChEBI" id="CHEBI:18408"/>
    </cofactor>
</comment>
<evidence type="ECO:0000256" key="4">
    <source>
        <dbReference type="ARBA" id="ARBA00023235"/>
    </source>
</evidence>
<organism evidence="8 9">
    <name type="scientific">Chlorobium phaeovibrioides</name>
    <dbReference type="NCBI Taxonomy" id="1094"/>
    <lineage>
        <taxon>Bacteria</taxon>
        <taxon>Pseudomonadati</taxon>
        <taxon>Chlorobiota</taxon>
        <taxon>Chlorobiia</taxon>
        <taxon>Chlorobiales</taxon>
        <taxon>Chlorobiaceae</taxon>
        <taxon>Chlorobium/Pelodictyon group</taxon>
        <taxon>Chlorobium</taxon>
    </lineage>
</organism>
<reference evidence="7 10" key="2">
    <citation type="submission" date="2019-11" db="EMBL/GenBank/DDBJ databases">
        <title>Green- and brown-colored morphotypes of Chlorobia in the stratified aquatic ecosystems of Kandalaksha Gulf (White Sea): A model for study of the accessory genome evolution.</title>
        <authorList>
            <person name="Grouzdev D.S."/>
        </authorList>
    </citation>
    <scope>NUCLEOTIDE SEQUENCE [LARGE SCALE GENOMIC DNA]</scope>
    <source>
        <strain evidence="7 10">ZM</strain>
    </source>
</reference>
<accession>A0A3S0L241</accession>
<dbReference type="PANTHER" id="PTHR48101">
    <property type="entry name" value="METHYLMALONYL-COA MUTASE, MITOCHONDRIAL-RELATED"/>
    <property type="match status" value="1"/>
</dbReference>
<protein>
    <submittedName>
        <fullName evidence="8">Methylmalonyl-CoA mutase</fullName>
    </submittedName>
</protein>
<name>A0A3S0L241_CHLPH</name>
<keyword evidence="10" id="KW-1185">Reference proteome</keyword>
<evidence type="ECO:0000259" key="6">
    <source>
        <dbReference type="Pfam" id="PF01642"/>
    </source>
</evidence>
<dbReference type="GO" id="GO:0016866">
    <property type="term" value="F:intramolecular transferase activity"/>
    <property type="evidence" value="ECO:0007669"/>
    <property type="project" value="InterPro"/>
</dbReference>
<dbReference type="AlphaFoldDB" id="A0A3S0L241"/>
<dbReference type="SUPFAM" id="SSF52242">
    <property type="entry name" value="Cobalamin (vitamin B12)-binding domain"/>
    <property type="match status" value="1"/>
</dbReference>
<evidence type="ECO:0000313" key="8">
    <source>
        <dbReference type="EMBL" id="RTY39833.1"/>
    </source>
</evidence>
<evidence type="ECO:0000313" key="7">
    <source>
        <dbReference type="EMBL" id="MWV54857.1"/>
    </source>
</evidence>
<dbReference type="GO" id="GO:0046872">
    <property type="term" value="F:metal ion binding"/>
    <property type="evidence" value="ECO:0007669"/>
    <property type="project" value="InterPro"/>
</dbReference>
<evidence type="ECO:0000256" key="3">
    <source>
        <dbReference type="ARBA" id="ARBA00022628"/>
    </source>
</evidence>
<dbReference type="EMBL" id="RXYK01000001">
    <property type="protein sequence ID" value="RTY39833.1"/>
    <property type="molecule type" value="Genomic_DNA"/>
</dbReference>
<dbReference type="InterPro" id="IPR016176">
    <property type="entry name" value="Cbl-dep_enz_cat"/>
</dbReference>
<keyword evidence="3" id="KW-0846">Cobalamin</keyword>
<feature type="domain" description="Methylmalonyl-CoA mutase alpha/beta chain catalytic" evidence="6">
    <location>
        <begin position="177"/>
        <end position="423"/>
    </location>
</feature>
<dbReference type="InterPro" id="IPR036724">
    <property type="entry name" value="Cobalamin-bd_sf"/>
</dbReference>
<evidence type="ECO:0000256" key="5">
    <source>
        <dbReference type="ARBA" id="ARBA00023285"/>
    </source>
</evidence>
<sequence>MTHSPPALSFSEFPPISQQEWQAKAEADLKTTPYGRIVWNTPDGFQLEPWYSTRNSATQIPVPPKGNTGAMHSCRRILVRDFSKANSACLEALREGATALELFFTDPLPLNPAIVDRMMENIDTALVPIWFSGAINHAALLGMLVETEAFESNRGGLLTPAPLSCPRNEIDRLHTGTRLPEFHTISIDTVPFHEEGATAALEIALALAGASDALNRLSHADIPAAELTRTMVIIMAAGTSHFTELAKPRAFRALFGHIQKAYGDTSGTTPALFARTSRLSSSVLDPYTNLLRLTTQTLSSMLGGYGTLQMEPFEGGLTTQKDAANETTACIPLILGREAGLDETTDPAEGSPFIETLTTKLAQKAWELFTAIEAEGGLLKAIESGTVAAMTAERKEAQSKELRNRKATIIGVNRYPAELSASQQQNREALLQAVLSAPAASRTAPFELLRLQAESYRAEAEKTPSVFIWMAGDKAISRRQAAFAEDFFLCGGFTIAGEAHLTPDENSVATALFNGPAIVVLCMADNEKAAAGLISLLKTRNPEIIPVMAGRPPENHANLLEGGLDSFIYTGVDVAAMLEAYHRKTGIQ</sequence>
<evidence type="ECO:0000313" key="10">
    <source>
        <dbReference type="Proteomes" id="UP000489351"/>
    </source>
</evidence>
<dbReference type="SUPFAM" id="SSF51703">
    <property type="entry name" value="Cobalamin (vitamin B12)-dependent enzymes"/>
    <property type="match status" value="1"/>
</dbReference>
<dbReference type="CDD" id="cd03677">
    <property type="entry name" value="MM_CoA_mutase_beta"/>
    <property type="match status" value="1"/>
</dbReference>
<evidence type="ECO:0000256" key="2">
    <source>
        <dbReference type="ARBA" id="ARBA00008465"/>
    </source>
</evidence>
<comment type="similarity">
    <text evidence="2">Belongs to the methylmalonyl-CoA mutase family.</text>
</comment>
<gene>
    <name evidence="8" type="ORF">EKD02_00085</name>
    <name evidence="7" type="ORF">GJ685_07230</name>
</gene>
<keyword evidence="4" id="KW-0413">Isomerase</keyword>
<dbReference type="Proteomes" id="UP000279908">
    <property type="component" value="Unassembled WGS sequence"/>
</dbReference>
<dbReference type="Pfam" id="PF01642">
    <property type="entry name" value="MM_CoA_mutase"/>
    <property type="match status" value="1"/>
</dbReference>
<evidence type="ECO:0000256" key="1">
    <source>
        <dbReference type="ARBA" id="ARBA00001922"/>
    </source>
</evidence>
<dbReference type="Gene3D" id="3.40.50.280">
    <property type="entry name" value="Cobalamin-binding domain"/>
    <property type="match status" value="1"/>
</dbReference>
<comment type="caution">
    <text evidence="8">The sequence shown here is derived from an EMBL/GenBank/DDBJ whole genome shotgun (WGS) entry which is preliminary data.</text>
</comment>
<dbReference type="GO" id="GO:0031419">
    <property type="term" value="F:cobalamin binding"/>
    <property type="evidence" value="ECO:0007669"/>
    <property type="project" value="UniProtKB-KW"/>
</dbReference>
<keyword evidence="5" id="KW-0170">Cobalt</keyword>
<dbReference type="RefSeq" id="WP_126383212.1">
    <property type="nucleotide sequence ID" value="NZ_RXYK01000001.1"/>
</dbReference>
<proteinExistence type="inferred from homology"/>
<dbReference type="Gene3D" id="3.20.20.240">
    <property type="entry name" value="Methylmalonyl-CoA mutase"/>
    <property type="match status" value="1"/>
</dbReference>
<dbReference type="Proteomes" id="UP000489351">
    <property type="component" value="Unassembled WGS sequence"/>
</dbReference>
<dbReference type="InterPro" id="IPR006099">
    <property type="entry name" value="MeMalonylCoA_mutase_a/b_cat"/>
</dbReference>
<dbReference type="EMBL" id="WUBZ01000023">
    <property type="protein sequence ID" value="MWV54857.1"/>
    <property type="molecule type" value="Genomic_DNA"/>
</dbReference>
<reference evidence="8 9" key="1">
    <citation type="submission" date="2018-12" db="EMBL/GenBank/DDBJ databases">
        <authorList>
            <person name="Lunina O.N."/>
            <person name="Grouzdev D.S."/>
            <person name="Gorlenko V.M."/>
            <person name="Savvichev A.S."/>
        </authorList>
    </citation>
    <scope>NUCLEOTIDE SEQUENCE [LARGE SCALE GENOMIC DNA]</scope>
    <source>
        <strain evidence="8 9">BrKhr-17</strain>
    </source>
</reference>
<evidence type="ECO:0000313" key="9">
    <source>
        <dbReference type="Proteomes" id="UP000279908"/>
    </source>
</evidence>
<dbReference type="PANTHER" id="PTHR48101:SF1">
    <property type="entry name" value="METHYLMALONYL-COA MUTASE, LARGE SUBUNIT"/>
    <property type="match status" value="1"/>
</dbReference>